<sequence length="292" mass="31499">MSIRLSLSIALTCCLVLPPAHAQDRAAWNAPQKPFRIFGNTYYVGPHGLSSILVKTSQGLVLIDGDLPESTPLIEANIRELGFRISDVRWILNSHAHSDHAGGIAELQRASGAQVLASAAGAHAMELGGADPNDPQYGTAPTYPPVHHVRVVADGETLHLGDVDITAHYTPGHTPGSTSWTWRTCEGGTCLNIAYADSLTAISNPHYRFTDAAAHPHRVEDFRRAIATVAALPCDILLTPHPGASDFWERMKRREAGTQPDPLVDQNACKAYAATAEKDLDARLDKERASQP</sequence>
<dbReference type="Pfam" id="PF00753">
    <property type="entry name" value="Lactamase_B"/>
    <property type="match status" value="1"/>
</dbReference>
<evidence type="ECO:0000256" key="12">
    <source>
        <dbReference type="SAM" id="SignalP"/>
    </source>
</evidence>
<keyword evidence="15" id="KW-1185">Reference proteome</keyword>
<dbReference type="InterPro" id="IPR001018">
    <property type="entry name" value="Beta-lactamase_class-B_CS"/>
</dbReference>
<dbReference type="PROSITE" id="PS00743">
    <property type="entry name" value="BETA_LACTAMASE_B_1"/>
    <property type="match status" value="1"/>
</dbReference>
<reference evidence="14 15" key="1">
    <citation type="submission" date="2018-07" db="EMBL/GenBank/DDBJ databases">
        <title>Dyella monticola sp. nov. and Dyella psychrodurans sp. nov. isolated from monsoon evergreen broad-leaved forest soil of Dinghu Mountain, China.</title>
        <authorList>
            <person name="Gao Z."/>
            <person name="Qiu L."/>
        </authorList>
    </citation>
    <scope>NUCLEOTIDE SEQUENCE [LARGE SCALE GENOMIC DNA]</scope>
    <source>
        <strain evidence="14 15">4MSK11</strain>
    </source>
</reference>
<dbReference type="GO" id="GO:0046677">
    <property type="term" value="P:response to antibiotic"/>
    <property type="evidence" value="ECO:0007669"/>
    <property type="project" value="UniProtKB-KW"/>
</dbReference>
<dbReference type="SMART" id="SM00849">
    <property type="entry name" value="Lactamase_B"/>
    <property type="match status" value="1"/>
</dbReference>
<evidence type="ECO:0000256" key="6">
    <source>
        <dbReference type="ARBA" id="ARBA00022723"/>
    </source>
</evidence>
<evidence type="ECO:0000313" key="14">
    <source>
        <dbReference type="EMBL" id="RDS82396.1"/>
    </source>
</evidence>
<keyword evidence="10" id="KW-0862">Zinc</keyword>
<gene>
    <name evidence="14" type="primary">bla</name>
    <name evidence="14" type="ORF">DWU99_13345</name>
</gene>
<feature type="domain" description="Metallo-beta-lactamase" evidence="13">
    <location>
        <begin position="48"/>
        <end position="241"/>
    </location>
</feature>
<dbReference type="GO" id="GO:0042597">
    <property type="term" value="C:periplasmic space"/>
    <property type="evidence" value="ECO:0007669"/>
    <property type="project" value="UniProtKB-SubCell"/>
</dbReference>
<feature type="chain" id="PRO_5016893318" description="beta-lactamase" evidence="12">
    <location>
        <begin position="23"/>
        <end position="292"/>
    </location>
</feature>
<dbReference type="AlphaFoldDB" id="A0A370X201"/>
<accession>A0A370X201</accession>
<dbReference type="GO" id="GO:0008270">
    <property type="term" value="F:zinc ion binding"/>
    <property type="evidence" value="ECO:0007669"/>
    <property type="project" value="InterPro"/>
</dbReference>
<dbReference type="OrthoDB" id="9773738at2"/>
<keyword evidence="6" id="KW-0479">Metal-binding</keyword>
<protein>
    <recommendedName>
        <fullName evidence="5">beta-lactamase</fullName>
        <ecNumber evidence="5">3.5.2.6</ecNumber>
    </recommendedName>
</protein>
<evidence type="ECO:0000256" key="7">
    <source>
        <dbReference type="ARBA" id="ARBA00022729"/>
    </source>
</evidence>
<evidence type="ECO:0000313" key="15">
    <source>
        <dbReference type="Proteomes" id="UP000255334"/>
    </source>
</evidence>
<comment type="similarity">
    <text evidence="4">Belongs to the metallo-beta-lactamase superfamily. Class-B beta-lactamase family.</text>
</comment>
<dbReference type="InterPro" id="IPR050855">
    <property type="entry name" value="NDM-1-like"/>
</dbReference>
<dbReference type="PANTHER" id="PTHR42951">
    <property type="entry name" value="METALLO-BETA-LACTAMASE DOMAIN-CONTAINING"/>
    <property type="match status" value="1"/>
</dbReference>
<dbReference type="PANTHER" id="PTHR42951:SF17">
    <property type="entry name" value="METALLO-BETA-LACTAMASE DOMAIN-CONTAINING PROTEIN"/>
    <property type="match status" value="1"/>
</dbReference>
<dbReference type="NCBIfam" id="NF012229">
    <property type="entry name" value="bla_class_B_core"/>
    <property type="match status" value="1"/>
</dbReference>
<evidence type="ECO:0000256" key="4">
    <source>
        <dbReference type="ARBA" id="ARBA00005250"/>
    </source>
</evidence>
<dbReference type="InterPro" id="IPR036866">
    <property type="entry name" value="RibonucZ/Hydroxyglut_hydro"/>
</dbReference>
<name>A0A370X201_9GAMM</name>
<dbReference type="EMBL" id="QRBF01000005">
    <property type="protein sequence ID" value="RDS82396.1"/>
    <property type="molecule type" value="Genomic_DNA"/>
</dbReference>
<dbReference type="Gene3D" id="3.60.15.10">
    <property type="entry name" value="Ribonuclease Z/Hydroxyacylglutathione hydrolase-like"/>
    <property type="match status" value="1"/>
</dbReference>
<comment type="subcellular location">
    <subcellularLocation>
        <location evidence="3">Periplasm</location>
    </subcellularLocation>
</comment>
<evidence type="ECO:0000256" key="10">
    <source>
        <dbReference type="ARBA" id="ARBA00022833"/>
    </source>
</evidence>
<dbReference type="InterPro" id="IPR001279">
    <property type="entry name" value="Metallo-B-lactamas"/>
</dbReference>
<comment type="caution">
    <text evidence="14">The sequence shown here is derived from an EMBL/GenBank/DDBJ whole genome shotgun (WGS) entry which is preliminary data.</text>
</comment>
<dbReference type="GO" id="GO:0008800">
    <property type="term" value="F:beta-lactamase activity"/>
    <property type="evidence" value="ECO:0007669"/>
    <property type="project" value="UniProtKB-EC"/>
</dbReference>
<proteinExistence type="inferred from homology"/>
<dbReference type="CDD" id="cd16290">
    <property type="entry name" value="AIM-1_SMB-1-like_MBL-B3"/>
    <property type="match status" value="1"/>
</dbReference>
<feature type="signal peptide" evidence="12">
    <location>
        <begin position="1"/>
        <end position="22"/>
    </location>
</feature>
<evidence type="ECO:0000256" key="8">
    <source>
        <dbReference type="ARBA" id="ARBA00022764"/>
    </source>
</evidence>
<organism evidence="14 15">
    <name type="scientific">Dyella psychrodurans</name>
    <dbReference type="NCBI Taxonomy" id="1927960"/>
    <lineage>
        <taxon>Bacteria</taxon>
        <taxon>Pseudomonadati</taxon>
        <taxon>Pseudomonadota</taxon>
        <taxon>Gammaproteobacteria</taxon>
        <taxon>Lysobacterales</taxon>
        <taxon>Rhodanobacteraceae</taxon>
        <taxon>Dyella</taxon>
    </lineage>
</organism>
<dbReference type="Proteomes" id="UP000255334">
    <property type="component" value="Unassembled WGS sequence"/>
</dbReference>
<keyword evidence="7 12" id="KW-0732">Signal</keyword>
<dbReference type="RefSeq" id="WP_115478570.1">
    <property type="nucleotide sequence ID" value="NZ_QRBF01000005.1"/>
</dbReference>
<evidence type="ECO:0000256" key="2">
    <source>
        <dbReference type="ARBA" id="ARBA00001947"/>
    </source>
</evidence>
<evidence type="ECO:0000256" key="1">
    <source>
        <dbReference type="ARBA" id="ARBA00001526"/>
    </source>
</evidence>
<dbReference type="SUPFAM" id="SSF56281">
    <property type="entry name" value="Metallo-hydrolase/oxidoreductase"/>
    <property type="match status" value="1"/>
</dbReference>
<dbReference type="NCBIfam" id="NF033105">
    <property type="entry name" value="bla_subclass_B3"/>
    <property type="match status" value="1"/>
</dbReference>
<comment type="cofactor">
    <cofactor evidence="2">
        <name>Zn(2+)</name>
        <dbReference type="ChEBI" id="CHEBI:29105"/>
    </cofactor>
</comment>
<evidence type="ECO:0000256" key="3">
    <source>
        <dbReference type="ARBA" id="ARBA00004418"/>
    </source>
</evidence>
<keyword evidence="9" id="KW-0378">Hydrolase</keyword>
<keyword evidence="8" id="KW-0574">Periplasm</keyword>
<evidence type="ECO:0000256" key="9">
    <source>
        <dbReference type="ARBA" id="ARBA00022801"/>
    </source>
</evidence>
<evidence type="ECO:0000259" key="13">
    <source>
        <dbReference type="SMART" id="SM00849"/>
    </source>
</evidence>
<evidence type="ECO:0000256" key="11">
    <source>
        <dbReference type="ARBA" id="ARBA00023251"/>
    </source>
</evidence>
<dbReference type="EC" id="3.5.2.6" evidence="5"/>
<dbReference type="GO" id="GO:0017001">
    <property type="term" value="P:antibiotic catabolic process"/>
    <property type="evidence" value="ECO:0007669"/>
    <property type="project" value="InterPro"/>
</dbReference>
<comment type="catalytic activity">
    <reaction evidence="1">
        <text>a beta-lactam + H2O = a substituted beta-amino acid</text>
        <dbReference type="Rhea" id="RHEA:20401"/>
        <dbReference type="ChEBI" id="CHEBI:15377"/>
        <dbReference type="ChEBI" id="CHEBI:35627"/>
        <dbReference type="ChEBI" id="CHEBI:140347"/>
        <dbReference type="EC" id="3.5.2.6"/>
    </reaction>
</comment>
<keyword evidence="11" id="KW-0046">Antibiotic resistance</keyword>
<evidence type="ECO:0000256" key="5">
    <source>
        <dbReference type="ARBA" id="ARBA00012865"/>
    </source>
</evidence>